<protein>
    <submittedName>
        <fullName evidence="2">Uncharacterized protein</fullName>
    </submittedName>
</protein>
<feature type="non-terminal residue" evidence="2">
    <location>
        <position position="56"/>
    </location>
</feature>
<keyword evidence="1" id="KW-1133">Transmembrane helix</keyword>
<feature type="transmembrane region" description="Helical" evidence="1">
    <location>
        <begin position="20"/>
        <end position="42"/>
    </location>
</feature>
<proteinExistence type="predicted"/>
<dbReference type="AlphaFoldDB" id="K1T671"/>
<comment type="caution">
    <text evidence="2">The sequence shown here is derived from an EMBL/GenBank/DDBJ whole genome shotgun (WGS) entry which is preliminary data.</text>
</comment>
<sequence length="56" mass="6471">MWKDYSIGFIKKNRASSVSVLVAAFISALFLSLLCGLFYNFWNYEIESVVLEEGNW</sequence>
<name>K1T671_9ZZZZ</name>
<reference evidence="2" key="1">
    <citation type="journal article" date="2013" name="Environ. Microbiol.">
        <title>Microbiota from the distal guts of lean and obese adolescents exhibit partial functional redundancy besides clear differences in community structure.</title>
        <authorList>
            <person name="Ferrer M."/>
            <person name="Ruiz A."/>
            <person name="Lanza F."/>
            <person name="Haange S.B."/>
            <person name="Oberbach A."/>
            <person name="Till H."/>
            <person name="Bargiela R."/>
            <person name="Campoy C."/>
            <person name="Segura M.T."/>
            <person name="Richter M."/>
            <person name="von Bergen M."/>
            <person name="Seifert J."/>
            <person name="Suarez A."/>
        </authorList>
    </citation>
    <scope>NUCLEOTIDE SEQUENCE</scope>
</reference>
<evidence type="ECO:0000256" key="1">
    <source>
        <dbReference type="SAM" id="Phobius"/>
    </source>
</evidence>
<accession>K1T671</accession>
<evidence type="ECO:0000313" key="2">
    <source>
        <dbReference type="EMBL" id="EKC65078.1"/>
    </source>
</evidence>
<keyword evidence="1" id="KW-0472">Membrane</keyword>
<dbReference type="EMBL" id="AJWZ01004563">
    <property type="protein sequence ID" value="EKC65078.1"/>
    <property type="molecule type" value="Genomic_DNA"/>
</dbReference>
<keyword evidence="1" id="KW-0812">Transmembrane</keyword>
<gene>
    <name evidence="2" type="ORF">OBE_06621</name>
</gene>
<organism evidence="2">
    <name type="scientific">human gut metagenome</name>
    <dbReference type="NCBI Taxonomy" id="408170"/>
    <lineage>
        <taxon>unclassified sequences</taxon>
        <taxon>metagenomes</taxon>
        <taxon>organismal metagenomes</taxon>
    </lineage>
</organism>